<proteinExistence type="predicted"/>
<keyword evidence="2" id="KW-1185">Reference proteome</keyword>
<evidence type="ECO:0000313" key="1">
    <source>
        <dbReference type="EMBL" id="RRR41157.1"/>
    </source>
</evidence>
<dbReference type="Proteomes" id="UP000268891">
    <property type="component" value="Unassembled WGS sequence"/>
</dbReference>
<dbReference type="EMBL" id="RRZR01000058">
    <property type="protein sequence ID" value="RRR41157.1"/>
    <property type="molecule type" value="Genomic_DNA"/>
</dbReference>
<protein>
    <submittedName>
        <fullName evidence="1">DNA (Cytosine-5-)-methyltransferase</fullName>
    </submittedName>
</protein>
<sequence>MRSVELFTGAGGLALGCDIAGFKPVRVVERDRWACDTIRENRDVSYPLVTNWDVVEGDVRAVDWSDITEDIDLVAGGPPCQPFSMGGKARAADDERDMFPATTEVIRQLEPRAFIVENVRGLTRTAFSNYFQYILLRLEHPELVSREGETWVDHLQRLQSEHTSVPSGALAYNVVPTLVNAADYGVPQQRWRVFIVGFRSDVDAEWSFPEPSHSYDALLYSQWVTEDYWDRHRISKRARGTVPKRAQRRVAALREAGPPVERPWRTVRDAIGNLPEPSRKGSPKHLNHVLQPGARSYPGHTGSYIDLPAKALKAGVHGVPGGENMLLRTDGSVRYFTVREAARLQTFPDRYELHGAWSEAMRQLGNAVPVLLAQKVAGSVAEHLAQAAVREELARRKAARSTKPKSARRRATA</sequence>
<reference evidence="1" key="1">
    <citation type="submission" date="2018-11" db="EMBL/GenBank/DDBJ databases">
        <authorList>
            <person name="Sattar A."/>
            <person name="Zunita Z."/>
            <person name="Jalila A."/>
            <person name="Saleha A.A."/>
        </authorList>
    </citation>
    <scope>NUCLEOTIDE SEQUENCE</scope>
    <source>
        <strain evidence="1">F12-74</strain>
    </source>
</reference>
<gene>
    <name evidence="1" type="ORF">EHH44_19280</name>
</gene>
<comment type="caution">
    <text evidence="1">The sequence shown here is derived from an EMBL/GenBank/DDBJ whole genome shotgun (WGS) entry which is preliminary data.</text>
</comment>
<accession>A0ACD2EIE6</accession>
<name>A0ACD2EIE6_9MYCO</name>
<evidence type="ECO:0000313" key="2">
    <source>
        <dbReference type="Proteomes" id="UP000268891"/>
    </source>
</evidence>
<organism evidence="1 2">
    <name type="scientific">Mycolicibacter terrae</name>
    <dbReference type="NCBI Taxonomy" id="1788"/>
    <lineage>
        <taxon>Bacteria</taxon>
        <taxon>Bacillati</taxon>
        <taxon>Actinomycetota</taxon>
        <taxon>Actinomycetes</taxon>
        <taxon>Mycobacteriales</taxon>
        <taxon>Mycobacteriaceae</taxon>
        <taxon>Mycolicibacter</taxon>
    </lineage>
</organism>